<accession>A0A382AA26</accession>
<evidence type="ECO:0000259" key="1">
    <source>
        <dbReference type="Pfam" id="PF00903"/>
    </source>
</evidence>
<proteinExistence type="predicted"/>
<dbReference type="Pfam" id="PF00903">
    <property type="entry name" value="Glyoxalase"/>
    <property type="match status" value="1"/>
</dbReference>
<dbReference type="InterPro" id="IPR029068">
    <property type="entry name" value="Glyas_Bleomycin-R_OHBP_Dase"/>
</dbReference>
<sequence length="126" mass="13723">MKGKLVGYAAVGTNDLERAKQFYDALLSEAGASSFSPAERAVFWQVKDGGSIFAVFKPFDESEASAGNGCMTGFPMDTKEQVDAMYAKAMELGASDEGEPGARTENFYGGYVRDLDGNKLTFYYYE</sequence>
<dbReference type="PANTHER" id="PTHR35006:SF1">
    <property type="entry name" value="BLL2941 PROTEIN"/>
    <property type="match status" value="1"/>
</dbReference>
<dbReference type="Gene3D" id="3.10.180.10">
    <property type="entry name" value="2,3-Dihydroxybiphenyl 1,2-Dioxygenase, domain 1"/>
    <property type="match status" value="1"/>
</dbReference>
<dbReference type="EMBL" id="UINC01024544">
    <property type="protein sequence ID" value="SVA98370.1"/>
    <property type="molecule type" value="Genomic_DNA"/>
</dbReference>
<dbReference type="SUPFAM" id="SSF54593">
    <property type="entry name" value="Glyoxalase/Bleomycin resistance protein/Dihydroxybiphenyl dioxygenase"/>
    <property type="match status" value="1"/>
</dbReference>
<name>A0A382AA26_9ZZZZ</name>
<evidence type="ECO:0000313" key="2">
    <source>
        <dbReference type="EMBL" id="SVA98370.1"/>
    </source>
</evidence>
<organism evidence="2">
    <name type="scientific">marine metagenome</name>
    <dbReference type="NCBI Taxonomy" id="408172"/>
    <lineage>
        <taxon>unclassified sequences</taxon>
        <taxon>metagenomes</taxon>
        <taxon>ecological metagenomes</taxon>
    </lineage>
</organism>
<dbReference type="PANTHER" id="PTHR35006">
    <property type="entry name" value="GLYOXALASE FAMILY PROTEIN (AFU_ORTHOLOGUE AFUA_5G14830)"/>
    <property type="match status" value="1"/>
</dbReference>
<protein>
    <recommendedName>
        <fullName evidence="1">Glyoxalase/fosfomycin resistance/dioxygenase domain-containing protein</fullName>
    </recommendedName>
</protein>
<reference evidence="2" key="1">
    <citation type="submission" date="2018-05" db="EMBL/GenBank/DDBJ databases">
        <authorList>
            <person name="Lanie J.A."/>
            <person name="Ng W.-L."/>
            <person name="Kazmierczak K.M."/>
            <person name="Andrzejewski T.M."/>
            <person name="Davidsen T.M."/>
            <person name="Wayne K.J."/>
            <person name="Tettelin H."/>
            <person name="Glass J.I."/>
            <person name="Rusch D."/>
            <person name="Podicherti R."/>
            <person name="Tsui H.-C.T."/>
            <person name="Winkler M.E."/>
        </authorList>
    </citation>
    <scope>NUCLEOTIDE SEQUENCE</scope>
</reference>
<dbReference type="InterPro" id="IPR004360">
    <property type="entry name" value="Glyas_Fos-R_dOase_dom"/>
</dbReference>
<feature type="domain" description="Glyoxalase/fosfomycin resistance/dioxygenase" evidence="1">
    <location>
        <begin position="7"/>
        <end position="121"/>
    </location>
</feature>
<gene>
    <name evidence="2" type="ORF">METZ01_LOCUS151224</name>
</gene>
<dbReference type="CDD" id="cd07262">
    <property type="entry name" value="VOC_like"/>
    <property type="match status" value="1"/>
</dbReference>
<dbReference type="AlphaFoldDB" id="A0A382AA26"/>